<feature type="compositionally biased region" description="Basic and acidic residues" evidence="1">
    <location>
        <begin position="1"/>
        <end position="10"/>
    </location>
</feature>
<keyword evidence="3" id="KW-1185">Reference proteome</keyword>
<organism evidence="2 3">
    <name type="scientific">Microbispora siamensis</name>
    <dbReference type="NCBI Taxonomy" id="564413"/>
    <lineage>
        <taxon>Bacteria</taxon>
        <taxon>Bacillati</taxon>
        <taxon>Actinomycetota</taxon>
        <taxon>Actinomycetes</taxon>
        <taxon>Streptosporangiales</taxon>
        <taxon>Streptosporangiaceae</taxon>
        <taxon>Microbispora</taxon>
    </lineage>
</organism>
<accession>A0ABQ4GF63</accession>
<feature type="region of interest" description="Disordered" evidence="1">
    <location>
        <begin position="1"/>
        <end position="42"/>
    </location>
</feature>
<evidence type="ECO:0000256" key="1">
    <source>
        <dbReference type="SAM" id="MobiDB-lite"/>
    </source>
</evidence>
<gene>
    <name evidence="2" type="ORF">Msi02_08890</name>
</gene>
<evidence type="ECO:0000313" key="2">
    <source>
        <dbReference type="EMBL" id="GIH60072.1"/>
    </source>
</evidence>
<evidence type="ECO:0000313" key="3">
    <source>
        <dbReference type="Proteomes" id="UP000660454"/>
    </source>
</evidence>
<feature type="compositionally biased region" description="Low complexity" evidence="1">
    <location>
        <begin position="26"/>
        <end position="36"/>
    </location>
</feature>
<dbReference type="EMBL" id="BOOF01000003">
    <property type="protein sequence ID" value="GIH60072.1"/>
    <property type="molecule type" value="Genomic_DNA"/>
</dbReference>
<comment type="caution">
    <text evidence="2">The sequence shown here is derived from an EMBL/GenBank/DDBJ whole genome shotgun (WGS) entry which is preliminary data.</text>
</comment>
<protein>
    <submittedName>
        <fullName evidence="2">Uncharacterized protein</fullName>
    </submittedName>
</protein>
<dbReference type="RefSeq" id="WP_256862089.1">
    <property type="nucleotide sequence ID" value="NZ_BOOF01000003.1"/>
</dbReference>
<name>A0ABQ4GF63_9ACTN</name>
<reference evidence="2 3" key="1">
    <citation type="submission" date="2021-01" db="EMBL/GenBank/DDBJ databases">
        <title>Whole genome shotgun sequence of Microbispora siamensis NBRC 104113.</title>
        <authorList>
            <person name="Komaki H."/>
            <person name="Tamura T."/>
        </authorList>
    </citation>
    <scope>NUCLEOTIDE SEQUENCE [LARGE SCALE GENOMIC DNA]</scope>
    <source>
        <strain evidence="2 3">NBRC 104113</strain>
    </source>
</reference>
<sequence>MSVGKPEKSAGRSGSVGGITWDEAAESPVAAEAAEAPDGREG</sequence>
<proteinExistence type="predicted"/>
<dbReference type="Proteomes" id="UP000660454">
    <property type="component" value="Unassembled WGS sequence"/>
</dbReference>